<dbReference type="Proteomes" id="UP000325902">
    <property type="component" value="Unassembled WGS sequence"/>
</dbReference>
<sequence>MSKPKPRVDIGRESPDYAINRIISAARSHRTIPAAELSTPAANATDSMGRKQIRHDHLHEDRARLMRSTTPSSEAPISSLKAEIATLEPINAKLKAKIATLESLNAKLKVENQKFEVTTSQFKGANNRLKSEIYKINSEGDRLKENIRKLNGENFKLMDKNRKLNDDNGKLRDDNVKLRGENKLLKDQNIKPNEDNEELKGDNRKLKDKNDSLESQLSCHDILIRSLKDEISEKRATLNNSRDFAQEVIMGFLTSGYKLPDGLPDHLTATNENAMELSKSITKELGPKRLPKHDAGPGSGTSPTLSGKSTDNGNGCVRNGPLLDEPVAKRLKRDHDPESASQSAGDDILRTEDSETLEHISLYSFHSDNADDDDEEV</sequence>
<keyword evidence="3" id="KW-1185">Reference proteome</keyword>
<gene>
    <name evidence="2" type="primary">SLK19</name>
    <name evidence="2" type="ORF">DBV05_g11873</name>
</gene>
<reference evidence="2 3" key="1">
    <citation type="journal article" date="2019" name="Sci. Rep.">
        <title>A multi-omics analysis of the grapevine pathogen Lasiodiplodia theobromae reveals that temperature affects the expression of virulence- and pathogenicity-related genes.</title>
        <authorList>
            <person name="Felix C."/>
            <person name="Meneses R."/>
            <person name="Goncalves M.F.M."/>
            <person name="Tilleman L."/>
            <person name="Duarte A.S."/>
            <person name="Jorrin-Novo J.V."/>
            <person name="Van de Peer Y."/>
            <person name="Deforce D."/>
            <person name="Van Nieuwerburgh F."/>
            <person name="Esteves A.C."/>
            <person name="Alves A."/>
        </authorList>
    </citation>
    <scope>NUCLEOTIDE SEQUENCE [LARGE SCALE GENOMIC DNA]</scope>
    <source>
        <strain evidence="2 3">LA-SOL3</strain>
    </source>
</reference>
<evidence type="ECO:0000256" key="1">
    <source>
        <dbReference type="SAM" id="MobiDB-lite"/>
    </source>
</evidence>
<dbReference type="OrthoDB" id="10255522at2759"/>
<dbReference type="AlphaFoldDB" id="A0A5N5CVU8"/>
<dbReference type="EMBL" id="VCHE01000193">
    <property type="protein sequence ID" value="KAB2569464.1"/>
    <property type="molecule type" value="Genomic_DNA"/>
</dbReference>
<feature type="region of interest" description="Disordered" evidence="1">
    <location>
        <begin position="282"/>
        <end position="355"/>
    </location>
</feature>
<feature type="region of interest" description="Disordered" evidence="1">
    <location>
        <begin position="189"/>
        <end position="212"/>
    </location>
</feature>
<feature type="compositionally biased region" description="Low complexity" evidence="1">
    <location>
        <begin position="300"/>
        <end position="310"/>
    </location>
</feature>
<name>A0A5N5CVU8_9PEZI</name>
<evidence type="ECO:0000313" key="3">
    <source>
        <dbReference type="Proteomes" id="UP000325902"/>
    </source>
</evidence>
<accession>A0A5N5CVU8</accession>
<feature type="compositionally biased region" description="Basic and acidic residues" evidence="1">
    <location>
        <begin position="282"/>
        <end position="295"/>
    </location>
</feature>
<proteinExistence type="predicted"/>
<protein>
    <submittedName>
        <fullName evidence="2">Kinetochore protein SLK19</fullName>
    </submittedName>
</protein>
<organism evidence="2 3">
    <name type="scientific">Lasiodiplodia theobromae</name>
    <dbReference type="NCBI Taxonomy" id="45133"/>
    <lineage>
        <taxon>Eukaryota</taxon>
        <taxon>Fungi</taxon>
        <taxon>Dikarya</taxon>
        <taxon>Ascomycota</taxon>
        <taxon>Pezizomycotina</taxon>
        <taxon>Dothideomycetes</taxon>
        <taxon>Dothideomycetes incertae sedis</taxon>
        <taxon>Botryosphaeriales</taxon>
        <taxon>Botryosphaeriaceae</taxon>
        <taxon>Lasiodiplodia</taxon>
    </lineage>
</organism>
<evidence type="ECO:0000313" key="2">
    <source>
        <dbReference type="EMBL" id="KAB2569464.1"/>
    </source>
</evidence>
<comment type="caution">
    <text evidence="2">The sequence shown here is derived from an EMBL/GenBank/DDBJ whole genome shotgun (WGS) entry which is preliminary data.</text>
</comment>